<dbReference type="InterPro" id="IPR050810">
    <property type="entry name" value="Bact_Secretion_Sys_Channel"/>
</dbReference>
<reference evidence="5 6" key="1">
    <citation type="submission" date="2016-10" db="EMBL/GenBank/DDBJ databases">
        <authorList>
            <person name="de Groot N.N."/>
        </authorList>
    </citation>
    <scope>NUCLEOTIDE SEQUENCE [LARGE SCALE GENOMIC DNA]</scope>
    <source>
        <strain evidence="5 6">JCM 18415</strain>
    </source>
</reference>
<feature type="domain" description="Pilus formation protein N-terminal" evidence="4">
    <location>
        <begin position="41"/>
        <end position="109"/>
    </location>
</feature>
<dbReference type="Proteomes" id="UP000242815">
    <property type="component" value="Unassembled WGS sequence"/>
</dbReference>
<name>A0A1I6C2B8_9GAMM</name>
<protein>
    <submittedName>
        <fullName evidence="5">Pilus assembly protein CpaC</fullName>
    </submittedName>
</protein>
<feature type="chain" id="PRO_5017321025" evidence="2">
    <location>
        <begin position="26"/>
        <end position="417"/>
    </location>
</feature>
<keyword evidence="2" id="KW-0732">Signal</keyword>
<proteinExistence type="inferred from homology"/>
<feature type="domain" description="Type II/III secretion system secretin-like" evidence="3">
    <location>
        <begin position="213"/>
        <end position="374"/>
    </location>
</feature>
<dbReference type="AlphaFoldDB" id="A0A1I6C2B8"/>
<dbReference type="InterPro" id="IPR001775">
    <property type="entry name" value="GspD/PilQ"/>
</dbReference>
<evidence type="ECO:0000259" key="3">
    <source>
        <dbReference type="Pfam" id="PF00263"/>
    </source>
</evidence>
<evidence type="ECO:0000313" key="6">
    <source>
        <dbReference type="Proteomes" id="UP000242815"/>
    </source>
</evidence>
<organism evidence="5 6">
    <name type="scientific">Halopseudomonas formosensis</name>
    <dbReference type="NCBI Taxonomy" id="1002526"/>
    <lineage>
        <taxon>Bacteria</taxon>
        <taxon>Pseudomonadati</taxon>
        <taxon>Pseudomonadota</taxon>
        <taxon>Gammaproteobacteria</taxon>
        <taxon>Pseudomonadales</taxon>
        <taxon>Pseudomonadaceae</taxon>
        <taxon>Halopseudomonas</taxon>
    </lineage>
</organism>
<dbReference type="GO" id="GO:0015627">
    <property type="term" value="C:type II protein secretion system complex"/>
    <property type="evidence" value="ECO:0007669"/>
    <property type="project" value="TreeGrafter"/>
</dbReference>
<evidence type="ECO:0000256" key="1">
    <source>
        <dbReference type="RuleBase" id="RU004003"/>
    </source>
</evidence>
<sequence length="417" mass="43742">MLIKNLHRALAMLGLAVSCLGNAQAATQGAQGCPGMAQLPATLEVRQGHHRQLQLPVAVTRVAVGNPEVAEARVLDRNNVLLLATGPGVTSVSLWTRCAATPHQSMLFVEGEATAALAHPLVPAPTESPLPSQVQTDIRFVEVNRTKLKEVGIRIFGTQSNNFLFGSPGTAPGSVPVGGVSGLTPGAQVPLSSDGFNIVWGGGSSKFLGALNALENSGFAYTLSRPSLVALSGQSASFLAGGEFPVPIPSSGSDSLSIEYKQYGIRLNITPTVIDRNRIHLKVAPEVSELDYSAGVVISGTQVPALNVRRTDTSISLADGESLVISGLINTSNRAVVDKLPGLGDIPVLGAFFRNAGMQREEKELLMIVTPRLVNPLAANAPQPELPGEALRTYDPSALQMLLMENGDFDPANGLSW</sequence>
<dbReference type="PANTHER" id="PTHR30332">
    <property type="entry name" value="PROBABLE GENERAL SECRETION PATHWAY PROTEIN D"/>
    <property type="match status" value="1"/>
</dbReference>
<evidence type="ECO:0000313" key="5">
    <source>
        <dbReference type="EMBL" id="SFQ87343.1"/>
    </source>
</evidence>
<comment type="similarity">
    <text evidence="1">Belongs to the bacterial secretin family.</text>
</comment>
<dbReference type="Pfam" id="PF13629">
    <property type="entry name" value="T2SS-T3SS_pil_N"/>
    <property type="match status" value="1"/>
</dbReference>
<gene>
    <name evidence="5" type="ORF">SAMN05216578_11123</name>
</gene>
<dbReference type="PRINTS" id="PR00811">
    <property type="entry name" value="BCTERIALGSPD"/>
</dbReference>
<accession>A0A1I6C2B8</accession>
<dbReference type="OrthoDB" id="9775455at2"/>
<dbReference type="GO" id="GO:0009306">
    <property type="term" value="P:protein secretion"/>
    <property type="evidence" value="ECO:0007669"/>
    <property type="project" value="InterPro"/>
</dbReference>
<evidence type="ECO:0000256" key="2">
    <source>
        <dbReference type="SAM" id="SignalP"/>
    </source>
</evidence>
<dbReference type="PROSITE" id="PS51257">
    <property type="entry name" value="PROKAR_LIPOPROTEIN"/>
    <property type="match status" value="1"/>
</dbReference>
<evidence type="ECO:0000259" key="4">
    <source>
        <dbReference type="Pfam" id="PF13629"/>
    </source>
</evidence>
<dbReference type="PANTHER" id="PTHR30332:SF17">
    <property type="entry name" value="TYPE IV PILIATION SYSTEM PROTEIN DR_0774-RELATED"/>
    <property type="match status" value="1"/>
</dbReference>
<dbReference type="InterPro" id="IPR004846">
    <property type="entry name" value="T2SS/T3SS_dom"/>
</dbReference>
<dbReference type="EMBL" id="FOYD01000011">
    <property type="protein sequence ID" value="SFQ87343.1"/>
    <property type="molecule type" value="Genomic_DNA"/>
</dbReference>
<feature type="signal peptide" evidence="2">
    <location>
        <begin position="1"/>
        <end position="25"/>
    </location>
</feature>
<dbReference type="STRING" id="1002526.SAMN05216578_11123"/>
<dbReference type="InterPro" id="IPR032789">
    <property type="entry name" value="T2SS-T3SS_pil_N"/>
</dbReference>
<dbReference type="Pfam" id="PF00263">
    <property type="entry name" value="Secretin"/>
    <property type="match status" value="1"/>
</dbReference>